<evidence type="ECO:0000313" key="2">
    <source>
        <dbReference type="Proteomes" id="UP000249464"/>
    </source>
</evidence>
<dbReference type="EMBL" id="FQNC01000015">
    <property type="protein sequence ID" value="SGY17258.1"/>
    <property type="molecule type" value="Genomic_DNA"/>
</dbReference>
<organism evidence="1 2">
    <name type="scientific">Microbotryum silenes-dioicae</name>
    <dbReference type="NCBI Taxonomy" id="796604"/>
    <lineage>
        <taxon>Eukaryota</taxon>
        <taxon>Fungi</taxon>
        <taxon>Dikarya</taxon>
        <taxon>Basidiomycota</taxon>
        <taxon>Pucciniomycotina</taxon>
        <taxon>Microbotryomycetes</taxon>
        <taxon>Microbotryales</taxon>
        <taxon>Microbotryaceae</taxon>
        <taxon>Microbotryum</taxon>
    </lineage>
</organism>
<gene>
    <name evidence="1" type="primary">BQ5605_C015g07724</name>
    <name evidence="1" type="ORF">BQ5605_C015G07724</name>
</gene>
<proteinExistence type="predicted"/>
<keyword evidence="2" id="KW-1185">Reference proteome</keyword>
<evidence type="ECO:0000313" key="1">
    <source>
        <dbReference type="EMBL" id="SGY17258.1"/>
    </source>
</evidence>
<accession>A0A2X0MMD4</accession>
<dbReference type="AlphaFoldDB" id="A0A2X0MMD4"/>
<dbReference type="Proteomes" id="UP000249464">
    <property type="component" value="Unassembled WGS sequence"/>
</dbReference>
<protein>
    <submittedName>
        <fullName evidence="1">BQ5605_C015g07724 protein</fullName>
    </submittedName>
</protein>
<reference evidence="1 2" key="1">
    <citation type="submission" date="2016-11" db="EMBL/GenBank/DDBJ databases">
        <authorList>
            <person name="Jaros S."/>
            <person name="Januszkiewicz K."/>
            <person name="Wedrychowicz H."/>
        </authorList>
    </citation>
    <scope>NUCLEOTIDE SEQUENCE [LARGE SCALE GENOMIC DNA]</scope>
</reference>
<name>A0A2X0MMD4_9BASI</name>
<sequence>MKLGTPSTFDGKDPHKIREFLGKLRNIFLADPTKFRLESQKVAYACSFMTAAPFDWAQNILFDDSQAALRHNFAAFESSFLAIFGNPNEAQTSKTKLRCYCRSVSSYVASVDDLL</sequence>